<gene>
    <name evidence="2" type="ORF">ACFOX3_19035</name>
</gene>
<dbReference type="RefSeq" id="WP_290260797.1">
    <property type="nucleotide sequence ID" value="NZ_JAUFQG010000004.1"/>
</dbReference>
<keyword evidence="1" id="KW-0732">Signal</keyword>
<reference evidence="3" key="1">
    <citation type="journal article" date="2019" name="Int. J. Syst. Evol. Microbiol.">
        <title>The Global Catalogue of Microorganisms (GCM) 10K type strain sequencing project: providing services to taxonomists for standard genome sequencing and annotation.</title>
        <authorList>
            <consortium name="The Broad Institute Genomics Platform"/>
            <consortium name="The Broad Institute Genome Sequencing Center for Infectious Disease"/>
            <person name="Wu L."/>
            <person name="Ma J."/>
        </authorList>
    </citation>
    <scope>NUCLEOTIDE SEQUENCE [LARGE SCALE GENOMIC DNA]</scope>
    <source>
        <strain evidence="3">CECT 8570</strain>
    </source>
</reference>
<comment type="caution">
    <text evidence="2">The sequence shown here is derived from an EMBL/GenBank/DDBJ whole genome shotgun (WGS) entry which is preliminary data.</text>
</comment>
<accession>A0ABV8V922</accession>
<dbReference type="EMBL" id="JBHSCX010000025">
    <property type="protein sequence ID" value="MFC4364411.1"/>
    <property type="molecule type" value="Genomic_DNA"/>
</dbReference>
<evidence type="ECO:0000313" key="2">
    <source>
        <dbReference type="EMBL" id="MFC4364411.1"/>
    </source>
</evidence>
<feature type="signal peptide" evidence="1">
    <location>
        <begin position="1"/>
        <end position="22"/>
    </location>
</feature>
<organism evidence="2 3">
    <name type="scientific">Simiduia curdlanivorans</name>
    <dbReference type="NCBI Taxonomy" id="1492769"/>
    <lineage>
        <taxon>Bacteria</taxon>
        <taxon>Pseudomonadati</taxon>
        <taxon>Pseudomonadota</taxon>
        <taxon>Gammaproteobacteria</taxon>
        <taxon>Cellvibrionales</taxon>
        <taxon>Cellvibrionaceae</taxon>
        <taxon>Simiduia</taxon>
    </lineage>
</organism>
<sequence length="288" mass="31711">MKTILACAYPLILSILSPVALAELDIGLVDPEWEFSDDFESPTPDASFWQGEGVYLRYSIPDPTSSGNKVMEMKYVPNSEGSGDSWSEYDFRLGVNAVQLHMSFDIYIPEDYIHIEHNHKLFYLWSGVYGTSNANISINSEMWGMPGGASPSIYIGVDGNNYGHSMISGEPLIMKDREGSWSRIDVLLQLAEDSHTKGSVEIYKDGVFITGTHHPQLQKAYTQAPLGKNLIPFSTRGNFIDQGTLLGWANGADGGGFLVDTVFLIDNFKIQANSKIGATKGSRRAKVP</sequence>
<name>A0ABV8V922_9GAMM</name>
<protein>
    <submittedName>
        <fullName evidence="2">Uncharacterized protein</fullName>
    </submittedName>
</protein>
<dbReference type="Proteomes" id="UP001595840">
    <property type="component" value="Unassembled WGS sequence"/>
</dbReference>
<feature type="chain" id="PRO_5047500138" evidence="1">
    <location>
        <begin position="23"/>
        <end position="288"/>
    </location>
</feature>
<dbReference type="Gene3D" id="2.60.120.200">
    <property type="match status" value="1"/>
</dbReference>
<evidence type="ECO:0000313" key="3">
    <source>
        <dbReference type="Proteomes" id="UP001595840"/>
    </source>
</evidence>
<keyword evidence="3" id="KW-1185">Reference proteome</keyword>
<proteinExistence type="predicted"/>
<evidence type="ECO:0000256" key="1">
    <source>
        <dbReference type="SAM" id="SignalP"/>
    </source>
</evidence>